<accession>A0A1A8Y112</accession>
<evidence type="ECO:0000313" key="1">
    <source>
        <dbReference type="EMBL" id="SBT10651.1"/>
    </source>
</evidence>
<organism evidence="1 2">
    <name type="scientific">Candidatus Propionivibrio aalborgensis</name>
    <dbReference type="NCBI Taxonomy" id="1860101"/>
    <lineage>
        <taxon>Bacteria</taxon>
        <taxon>Pseudomonadati</taxon>
        <taxon>Pseudomonadota</taxon>
        <taxon>Betaproteobacteria</taxon>
        <taxon>Rhodocyclales</taxon>
        <taxon>Rhodocyclaceae</taxon>
        <taxon>Propionivibrio</taxon>
    </lineage>
</organism>
<keyword evidence="2" id="KW-1185">Reference proteome</keyword>
<dbReference type="AlphaFoldDB" id="A0A1A8Y112"/>
<gene>
    <name evidence="1" type="ORF">PROAA_610011</name>
</gene>
<protein>
    <submittedName>
        <fullName evidence="1">Uncharacterized protein</fullName>
    </submittedName>
</protein>
<reference evidence="1 2" key="1">
    <citation type="submission" date="2016-06" db="EMBL/GenBank/DDBJ databases">
        <authorList>
            <person name="Kjaerup R.B."/>
            <person name="Dalgaard T.S."/>
            <person name="Juul-Madsen H.R."/>
        </authorList>
    </citation>
    <scope>NUCLEOTIDE SEQUENCE [LARGE SCALE GENOMIC DNA]</scope>
    <source>
        <strain evidence="1">2</strain>
    </source>
</reference>
<name>A0A1A8Y112_9RHOO</name>
<proteinExistence type="predicted"/>
<evidence type="ECO:0000313" key="2">
    <source>
        <dbReference type="Proteomes" id="UP000199600"/>
    </source>
</evidence>
<sequence>MNQNVTLPERQGVSHNALPDSWIDRIFMQMSVLYGSKLSGLWSGSNLEDVKRGWAEKLGGFREMPGAIKEALDALDSKPYPPTLPEFIALCREAARRHQWHVKAIDYKPTAEEQERANETIQKVAKNISTADSRDHLAWAKNPKSQIALDAVVSAAKADVRLREILAELVASGKCSDSYKLRTA</sequence>
<dbReference type="EMBL" id="FLQY01000364">
    <property type="protein sequence ID" value="SBT10651.1"/>
    <property type="molecule type" value="Genomic_DNA"/>
</dbReference>
<dbReference type="Proteomes" id="UP000199600">
    <property type="component" value="Unassembled WGS sequence"/>
</dbReference>